<proteinExistence type="predicted"/>
<dbReference type="InterPro" id="IPR000866">
    <property type="entry name" value="AhpC/TSA"/>
</dbReference>
<dbReference type="PANTHER" id="PTHR42852:SF1">
    <property type="entry name" value="THIOREDOXIN-LIKE PROTEIN YNEN"/>
    <property type="match status" value="1"/>
</dbReference>
<dbReference type="Gene3D" id="3.40.30.10">
    <property type="entry name" value="Glutaredoxin"/>
    <property type="match status" value="1"/>
</dbReference>
<dbReference type="InterPro" id="IPR036249">
    <property type="entry name" value="Thioredoxin-like_sf"/>
</dbReference>
<dbReference type="GO" id="GO:0016491">
    <property type="term" value="F:oxidoreductase activity"/>
    <property type="evidence" value="ECO:0007669"/>
    <property type="project" value="InterPro"/>
</dbReference>
<dbReference type="PROSITE" id="PS51352">
    <property type="entry name" value="THIOREDOXIN_2"/>
    <property type="match status" value="1"/>
</dbReference>
<dbReference type="AlphaFoldDB" id="A0A366DWX5"/>
<sequence length="194" mass="21840">MQKLLPLVGLCAMFGWMSIHGFVHLTTISAEKSKTTTQTVVTSKTISSKAQDVKVGLQIGNFAPDFTVETLKGEKISLKDYRGKQVMLNFWATWCPPCQAEIPEMQQFYHDNDVEVLAVNLTATESSVNAVKVFTDEYGLLFPILLDKDDQLSTTYHIQPIPTTFMIDTKGIIQHKFFGALNQEQMEQALRSME</sequence>
<evidence type="ECO:0000259" key="2">
    <source>
        <dbReference type="PROSITE" id="PS51352"/>
    </source>
</evidence>
<organism evidence="3 4">
    <name type="scientific">Paraliobacillus ryukyuensis</name>
    <dbReference type="NCBI Taxonomy" id="200904"/>
    <lineage>
        <taxon>Bacteria</taxon>
        <taxon>Bacillati</taxon>
        <taxon>Bacillota</taxon>
        <taxon>Bacilli</taxon>
        <taxon>Bacillales</taxon>
        <taxon>Bacillaceae</taxon>
        <taxon>Paraliobacillus</taxon>
    </lineage>
</organism>
<gene>
    <name evidence="3" type="ORF">DES48_11083</name>
</gene>
<dbReference type="PANTHER" id="PTHR42852">
    <property type="entry name" value="THIOL:DISULFIDE INTERCHANGE PROTEIN DSBE"/>
    <property type="match status" value="1"/>
</dbReference>
<dbReference type="InterPro" id="IPR013766">
    <property type="entry name" value="Thioredoxin_domain"/>
</dbReference>
<dbReference type="CDD" id="cd02966">
    <property type="entry name" value="TlpA_like_family"/>
    <property type="match status" value="1"/>
</dbReference>
<dbReference type="SUPFAM" id="SSF52833">
    <property type="entry name" value="Thioredoxin-like"/>
    <property type="match status" value="1"/>
</dbReference>
<feature type="domain" description="Thioredoxin" evidence="2">
    <location>
        <begin position="57"/>
        <end position="194"/>
    </location>
</feature>
<evidence type="ECO:0000313" key="4">
    <source>
        <dbReference type="Proteomes" id="UP000252254"/>
    </source>
</evidence>
<dbReference type="Pfam" id="PF00578">
    <property type="entry name" value="AhpC-TSA"/>
    <property type="match status" value="1"/>
</dbReference>
<comment type="caution">
    <text evidence="3">The sequence shown here is derived from an EMBL/GenBank/DDBJ whole genome shotgun (WGS) entry which is preliminary data.</text>
</comment>
<dbReference type="EMBL" id="QNRI01000010">
    <property type="protein sequence ID" value="RBO94596.1"/>
    <property type="molecule type" value="Genomic_DNA"/>
</dbReference>
<name>A0A366DWX5_9BACI</name>
<keyword evidence="4" id="KW-1185">Reference proteome</keyword>
<dbReference type="InterPro" id="IPR017937">
    <property type="entry name" value="Thioredoxin_CS"/>
</dbReference>
<dbReference type="GO" id="GO:0016209">
    <property type="term" value="F:antioxidant activity"/>
    <property type="evidence" value="ECO:0007669"/>
    <property type="project" value="InterPro"/>
</dbReference>
<evidence type="ECO:0000313" key="3">
    <source>
        <dbReference type="EMBL" id="RBO94596.1"/>
    </source>
</evidence>
<dbReference type="STRING" id="200904.GCA_900168775_01341"/>
<dbReference type="PROSITE" id="PS00194">
    <property type="entry name" value="THIOREDOXIN_1"/>
    <property type="match status" value="1"/>
</dbReference>
<dbReference type="RefSeq" id="WP_113869815.1">
    <property type="nucleotide sequence ID" value="NZ_BAABQN010000009.1"/>
</dbReference>
<dbReference type="Proteomes" id="UP000252254">
    <property type="component" value="Unassembled WGS sequence"/>
</dbReference>
<protein>
    <submittedName>
        <fullName evidence="3">Peroxiredoxin</fullName>
    </submittedName>
</protein>
<evidence type="ECO:0000256" key="1">
    <source>
        <dbReference type="ARBA" id="ARBA00023157"/>
    </source>
</evidence>
<keyword evidence="1" id="KW-1015">Disulfide bond</keyword>
<accession>A0A366DWX5</accession>
<dbReference type="InterPro" id="IPR050553">
    <property type="entry name" value="Thioredoxin_ResA/DsbE_sf"/>
</dbReference>
<reference evidence="3 4" key="1">
    <citation type="submission" date="2018-06" db="EMBL/GenBank/DDBJ databases">
        <title>Genomic Encyclopedia of Type Strains, Phase IV (KMG-IV): sequencing the most valuable type-strain genomes for metagenomic binning, comparative biology and taxonomic classification.</title>
        <authorList>
            <person name="Goeker M."/>
        </authorList>
    </citation>
    <scope>NUCLEOTIDE SEQUENCE [LARGE SCALE GENOMIC DNA]</scope>
    <source>
        <strain evidence="3 4">DSM 15140</strain>
    </source>
</reference>
<dbReference type="OrthoDB" id="25753at2"/>